<protein>
    <submittedName>
        <fullName evidence="1">Uncharacterized protein</fullName>
    </submittedName>
</protein>
<evidence type="ECO:0000313" key="1">
    <source>
        <dbReference type="EMBL" id="TCO18562.1"/>
    </source>
</evidence>
<sequence length="41" mass="4582">MFNHEPDDYDCPFCLVAAGGENAFTGQQDIVLRLREYFAGA</sequence>
<gene>
    <name evidence="1" type="ORF">EV652_115106</name>
</gene>
<organism evidence="1 2">
    <name type="scientific">Kribbella steppae</name>
    <dbReference type="NCBI Taxonomy" id="2512223"/>
    <lineage>
        <taxon>Bacteria</taxon>
        <taxon>Bacillati</taxon>
        <taxon>Actinomycetota</taxon>
        <taxon>Actinomycetes</taxon>
        <taxon>Propionibacteriales</taxon>
        <taxon>Kribbellaceae</taxon>
        <taxon>Kribbella</taxon>
    </lineage>
</organism>
<evidence type="ECO:0000313" key="2">
    <source>
        <dbReference type="Proteomes" id="UP000294508"/>
    </source>
</evidence>
<comment type="caution">
    <text evidence="1">The sequence shown here is derived from an EMBL/GenBank/DDBJ whole genome shotgun (WGS) entry which is preliminary data.</text>
</comment>
<reference evidence="1 2" key="1">
    <citation type="journal article" date="2015" name="Stand. Genomic Sci.">
        <title>Genomic Encyclopedia of Bacterial and Archaeal Type Strains, Phase III: the genomes of soil and plant-associated and newly described type strains.</title>
        <authorList>
            <person name="Whitman W.B."/>
            <person name="Woyke T."/>
            <person name="Klenk H.P."/>
            <person name="Zhou Y."/>
            <person name="Lilburn T.G."/>
            <person name="Beck B.J."/>
            <person name="De Vos P."/>
            <person name="Vandamme P."/>
            <person name="Eisen J.A."/>
            <person name="Garrity G."/>
            <person name="Hugenholtz P."/>
            <person name="Kyrpides N.C."/>
        </authorList>
    </citation>
    <scope>NUCLEOTIDE SEQUENCE [LARGE SCALE GENOMIC DNA]</scope>
    <source>
        <strain evidence="1 2">VKM Ac-2572</strain>
    </source>
</reference>
<dbReference type="AlphaFoldDB" id="A0A4R2H1X5"/>
<proteinExistence type="predicted"/>
<keyword evidence="2" id="KW-1185">Reference proteome</keyword>
<name>A0A4R2H1X5_9ACTN</name>
<dbReference type="EMBL" id="SLWN01000015">
    <property type="protein sequence ID" value="TCO18562.1"/>
    <property type="molecule type" value="Genomic_DNA"/>
</dbReference>
<accession>A0A4R2H1X5</accession>
<dbReference type="Proteomes" id="UP000294508">
    <property type="component" value="Unassembled WGS sequence"/>
</dbReference>